<dbReference type="Pfam" id="PF00703">
    <property type="entry name" value="Glyco_hydro_2"/>
    <property type="match status" value="1"/>
</dbReference>
<evidence type="ECO:0000259" key="8">
    <source>
        <dbReference type="Pfam" id="PF02836"/>
    </source>
</evidence>
<comment type="caution">
    <text evidence="10">The sequence shown here is derived from an EMBL/GenBank/DDBJ whole genome shotgun (WGS) entry which is preliminary data.</text>
</comment>
<evidence type="ECO:0000256" key="4">
    <source>
        <dbReference type="ARBA" id="ARBA00022801"/>
    </source>
</evidence>
<dbReference type="PANTHER" id="PTHR10066:SF67">
    <property type="entry name" value="BETA-GLUCURONIDASE"/>
    <property type="match status" value="1"/>
</dbReference>
<dbReference type="InterPro" id="IPR006102">
    <property type="entry name" value="Ig-like_GH2"/>
</dbReference>
<evidence type="ECO:0000259" key="7">
    <source>
        <dbReference type="Pfam" id="PF00703"/>
    </source>
</evidence>
<dbReference type="GO" id="GO:0005975">
    <property type="term" value="P:carbohydrate metabolic process"/>
    <property type="evidence" value="ECO:0007669"/>
    <property type="project" value="InterPro"/>
</dbReference>
<dbReference type="PROSITE" id="PS00608">
    <property type="entry name" value="GLYCOSYL_HYDROL_F2_2"/>
    <property type="match status" value="1"/>
</dbReference>
<dbReference type="Pfam" id="PF02837">
    <property type="entry name" value="Glyco_hydro_2_N"/>
    <property type="match status" value="1"/>
</dbReference>
<dbReference type="InterPro" id="IPR036156">
    <property type="entry name" value="Beta-gal/glucu_dom_sf"/>
</dbReference>
<feature type="signal peptide" evidence="6">
    <location>
        <begin position="1"/>
        <end position="20"/>
    </location>
</feature>
<evidence type="ECO:0000259" key="9">
    <source>
        <dbReference type="Pfam" id="PF02837"/>
    </source>
</evidence>
<evidence type="ECO:0000313" key="11">
    <source>
        <dbReference type="Proteomes" id="UP001207408"/>
    </source>
</evidence>
<dbReference type="InterPro" id="IPR008979">
    <property type="entry name" value="Galactose-bd-like_sf"/>
</dbReference>
<dbReference type="SUPFAM" id="SSF49303">
    <property type="entry name" value="beta-Galactosidase/glucuronidase domain"/>
    <property type="match status" value="1"/>
</dbReference>
<organism evidence="10 11">
    <name type="scientific">Plebeiibacterium marinum</name>
    <dbReference type="NCBI Taxonomy" id="2992111"/>
    <lineage>
        <taxon>Bacteria</taxon>
        <taxon>Pseudomonadati</taxon>
        <taxon>Bacteroidota</taxon>
        <taxon>Bacteroidia</taxon>
        <taxon>Marinilabiliales</taxon>
        <taxon>Marinilabiliaceae</taxon>
        <taxon>Plebeiibacterium</taxon>
    </lineage>
</organism>
<dbReference type="Gene3D" id="3.20.20.80">
    <property type="entry name" value="Glycosidases"/>
    <property type="match status" value="1"/>
</dbReference>
<proteinExistence type="inferred from homology"/>
<keyword evidence="5" id="KW-0326">Glycosidase</keyword>
<dbReference type="InterPro" id="IPR013783">
    <property type="entry name" value="Ig-like_fold"/>
</dbReference>
<dbReference type="InterPro" id="IPR006103">
    <property type="entry name" value="Glyco_hydro_2_cat"/>
</dbReference>
<dbReference type="FunFam" id="3.20.20.80:FF:000080">
    <property type="entry name" value="Beta-glucuronidase UidA"/>
    <property type="match status" value="1"/>
</dbReference>
<dbReference type="GO" id="GO:0019391">
    <property type="term" value="P:glucuronoside catabolic process"/>
    <property type="evidence" value="ECO:0007669"/>
    <property type="project" value="TreeGrafter"/>
</dbReference>
<protein>
    <recommendedName>
        <fullName evidence="3">Beta-glucuronidase</fullName>
        <ecNumber evidence="2">3.2.1.31</ecNumber>
    </recommendedName>
</protein>
<feature type="chain" id="PRO_5042228813" description="Beta-glucuronidase" evidence="6">
    <location>
        <begin position="21"/>
        <end position="613"/>
    </location>
</feature>
<dbReference type="Gene3D" id="2.60.40.10">
    <property type="entry name" value="Immunoglobulins"/>
    <property type="match status" value="1"/>
</dbReference>
<dbReference type="Pfam" id="PF02836">
    <property type="entry name" value="Glyco_hydro_2_C"/>
    <property type="match status" value="1"/>
</dbReference>
<dbReference type="PANTHER" id="PTHR10066">
    <property type="entry name" value="BETA-GLUCURONIDASE"/>
    <property type="match status" value="1"/>
</dbReference>
<dbReference type="InterPro" id="IPR006104">
    <property type="entry name" value="Glyco_hydro_2_N"/>
</dbReference>
<dbReference type="AlphaFoldDB" id="A0AAE3MB79"/>
<dbReference type="EMBL" id="JAPDPI010000003">
    <property type="protein sequence ID" value="MCW3804523.1"/>
    <property type="molecule type" value="Genomic_DNA"/>
</dbReference>
<gene>
    <name evidence="10" type="ORF">OM074_02735</name>
</gene>
<dbReference type="RefSeq" id="WP_301197744.1">
    <property type="nucleotide sequence ID" value="NZ_JAPDPI010000003.1"/>
</dbReference>
<keyword evidence="11" id="KW-1185">Reference proteome</keyword>
<dbReference type="SUPFAM" id="SSF51445">
    <property type="entry name" value="(Trans)glycosidases"/>
    <property type="match status" value="1"/>
</dbReference>
<dbReference type="Gene3D" id="2.60.120.260">
    <property type="entry name" value="Galactose-binding domain-like"/>
    <property type="match status" value="1"/>
</dbReference>
<sequence length="613" mass="70172">MVLRTTIYILLFAISMGLNAQEFSKANPKDIALFPQRNEVRELKKISGIWKFKKDAEDKGVEEQWFNGLKDFRSIAVPGSWNEQFTDMKNYRDWVWYETTSFIPERWKDEKVYIRIGEASYAAKVWINGKTVGEHAGGHVPFSFNISPMLNFGAENRITIQVENIFEFGRMPEGGFSSQAIADLDYFPYGGINRDVYLYTVPQKAHIKDITVVPSFKGTKGLMEVIVEQEGDVEQGSITVSGNGHEIDKNIQFVDGLAKISIKIPDVRLWSPEDPYLYNVKVVLGEKEEIDSYSLQTGVRTVSVNENQILLNDKPIFLKGFGKQEDFPLFGRGTNNPVIVTDMELMDWVGANSFRTAYYPFDEEYYNLADKKGFLVIAESPAVGLFGLNDTAQIKSIEGLCNQYMEEMILRDKNHPSIIMWGLANEPMENTRRKEGDTSKEEAYKMFADYMQRAKDLDPTRLVMYLGDSNGPSDWYDVADVICLNRYEGWYKTNGRINEGVQNISNELDQLHTKFKKPCILIEFGAAALPGAHAINPEMFTEDYQVELIRAYMQMAKHKDFISGVMLWNFADFKTTSSIIRMGGYNYKGVFTRDRRPKAAARYLKAEWKSDKE</sequence>
<dbReference type="InterPro" id="IPR023232">
    <property type="entry name" value="Glyco_hydro_2_AS"/>
</dbReference>
<keyword evidence="6" id="KW-0732">Signal</keyword>
<dbReference type="InterPro" id="IPR017853">
    <property type="entry name" value="GH"/>
</dbReference>
<feature type="domain" description="Glycoside hydrolase family 2 catalytic" evidence="8">
    <location>
        <begin position="302"/>
        <end position="609"/>
    </location>
</feature>
<evidence type="ECO:0000256" key="1">
    <source>
        <dbReference type="ARBA" id="ARBA00007401"/>
    </source>
</evidence>
<comment type="similarity">
    <text evidence="1">Belongs to the glycosyl hydrolase 2 family.</text>
</comment>
<dbReference type="GO" id="GO:0004566">
    <property type="term" value="F:beta-glucuronidase activity"/>
    <property type="evidence" value="ECO:0007669"/>
    <property type="project" value="UniProtKB-EC"/>
</dbReference>
<evidence type="ECO:0000256" key="6">
    <source>
        <dbReference type="SAM" id="SignalP"/>
    </source>
</evidence>
<dbReference type="EC" id="3.2.1.31" evidence="2"/>
<evidence type="ECO:0000256" key="5">
    <source>
        <dbReference type="ARBA" id="ARBA00023295"/>
    </source>
</evidence>
<dbReference type="InterPro" id="IPR006101">
    <property type="entry name" value="Glyco_hydro_2"/>
</dbReference>
<evidence type="ECO:0000313" key="10">
    <source>
        <dbReference type="EMBL" id="MCW3804523.1"/>
    </source>
</evidence>
<name>A0AAE3MB79_9BACT</name>
<evidence type="ECO:0000256" key="2">
    <source>
        <dbReference type="ARBA" id="ARBA00012761"/>
    </source>
</evidence>
<evidence type="ECO:0000256" key="3">
    <source>
        <dbReference type="ARBA" id="ARBA00016205"/>
    </source>
</evidence>
<feature type="domain" description="Glycosyl hydrolases family 2 sugar binding" evidence="9">
    <location>
        <begin position="43"/>
        <end position="202"/>
    </location>
</feature>
<keyword evidence="4" id="KW-0378">Hydrolase</keyword>
<dbReference type="Proteomes" id="UP001207408">
    <property type="component" value="Unassembled WGS sequence"/>
</dbReference>
<reference evidence="10" key="1">
    <citation type="submission" date="2022-10" db="EMBL/GenBank/DDBJ databases">
        <authorList>
            <person name="Yu W.X."/>
        </authorList>
    </citation>
    <scope>NUCLEOTIDE SEQUENCE</scope>
    <source>
        <strain evidence="10">D04</strain>
    </source>
</reference>
<dbReference type="GO" id="GO:0030246">
    <property type="term" value="F:carbohydrate binding"/>
    <property type="evidence" value="ECO:0007669"/>
    <property type="project" value="TreeGrafter"/>
</dbReference>
<accession>A0AAE3MB79</accession>
<feature type="domain" description="Glycoside hydrolase family 2 immunoglobulin-like beta-sandwich" evidence="7">
    <location>
        <begin position="205"/>
        <end position="300"/>
    </location>
</feature>
<dbReference type="PRINTS" id="PR00132">
    <property type="entry name" value="GLHYDRLASE2"/>
</dbReference>
<dbReference type="SUPFAM" id="SSF49785">
    <property type="entry name" value="Galactose-binding domain-like"/>
    <property type="match status" value="1"/>
</dbReference>